<dbReference type="PROSITE" id="PS50231">
    <property type="entry name" value="RICIN_B_LECTIN"/>
    <property type="match status" value="1"/>
</dbReference>
<keyword evidence="5" id="KW-1185">Reference proteome</keyword>
<evidence type="ECO:0000259" key="3">
    <source>
        <dbReference type="SMART" id="SM00458"/>
    </source>
</evidence>
<dbReference type="CDD" id="cd00161">
    <property type="entry name" value="beta-trefoil_Ricin-like"/>
    <property type="match status" value="1"/>
</dbReference>
<proteinExistence type="predicted"/>
<dbReference type="InterPro" id="IPR035992">
    <property type="entry name" value="Ricin_B-like_lectins"/>
</dbReference>
<keyword evidence="2" id="KW-0732">Signal</keyword>
<dbReference type="Gene3D" id="2.80.10.50">
    <property type="match status" value="2"/>
</dbReference>
<dbReference type="RefSeq" id="WP_190226170.1">
    <property type="nucleotide sequence ID" value="NZ_BNBS01000161.1"/>
</dbReference>
<reference evidence="4" key="1">
    <citation type="submission" date="2024-05" db="EMBL/GenBank/DDBJ databases">
        <title>Whole genome shotgun sequence of Streptomyces hydrogenans NBRC 13475.</title>
        <authorList>
            <person name="Komaki H."/>
            <person name="Tamura T."/>
        </authorList>
    </citation>
    <scope>NUCLEOTIDE SEQUENCE</scope>
    <source>
        <strain evidence="4">NBRC 13475</strain>
    </source>
</reference>
<evidence type="ECO:0000256" key="1">
    <source>
        <dbReference type="SAM" id="MobiDB-lite"/>
    </source>
</evidence>
<organism evidence="4 5">
    <name type="scientific">Streptomyces hydrogenans</name>
    <dbReference type="NCBI Taxonomy" id="1873719"/>
    <lineage>
        <taxon>Bacteria</taxon>
        <taxon>Bacillati</taxon>
        <taxon>Actinomycetota</taxon>
        <taxon>Actinomycetes</taxon>
        <taxon>Kitasatosporales</taxon>
        <taxon>Streptomycetaceae</taxon>
        <taxon>Streptomyces</taxon>
    </lineage>
</organism>
<dbReference type="Proteomes" id="UP001052739">
    <property type="component" value="Unassembled WGS sequence"/>
</dbReference>
<accession>A0ABQ3PBV6</accession>
<dbReference type="InterPro" id="IPR000772">
    <property type="entry name" value="Ricin_B_lectin"/>
</dbReference>
<dbReference type="Pfam" id="PF14200">
    <property type="entry name" value="RicinB_lectin_2"/>
    <property type="match status" value="1"/>
</dbReference>
<dbReference type="EMBL" id="BNDW01000019">
    <property type="protein sequence ID" value="GHI22513.1"/>
    <property type="molecule type" value="Genomic_DNA"/>
</dbReference>
<dbReference type="SUPFAM" id="SSF50370">
    <property type="entry name" value="Ricin B-like lectins"/>
    <property type="match status" value="1"/>
</dbReference>
<evidence type="ECO:0000313" key="4">
    <source>
        <dbReference type="EMBL" id="GHI22513.1"/>
    </source>
</evidence>
<evidence type="ECO:0000313" key="5">
    <source>
        <dbReference type="Proteomes" id="UP001052739"/>
    </source>
</evidence>
<name>A0ABQ3PBV6_9ACTN</name>
<sequence length="208" mass="22185">MRRTLLSALAAVAVPAALLAAATPSQAGPAPTQARPAPVAPAAPEAGAQERATAGAALAAGGSVTVKNRYNDRCLRAKGDVAGFDVQLANCDAADPRQWWDIVWVYTAAGGYYELRSAANGLCLDADWGSIGANGTRTQVWTCEGTAQTNQHWRMRPVTNLPNTYTVTVETNNRCLDGHFQTIDQNPGRVQLWDCLGTGQINQHWRIA</sequence>
<dbReference type="SMART" id="SM00458">
    <property type="entry name" value="RICIN"/>
    <property type="match status" value="1"/>
</dbReference>
<protein>
    <recommendedName>
        <fullName evidence="3">Ricin B lectin domain-containing protein</fullName>
    </recommendedName>
</protein>
<evidence type="ECO:0000256" key="2">
    <source>
        <dbReference type="SAM" id="SignalP"/>
    </source>
</evidence>
<feature type="domain" description="Ricin B lectin" evidence="3">
    <location>
        <begin position="61"/>
        <end position="208"/>
    </location>
</feature>
<comment type="caution">
    <text evidence="4">The sequence shown here is derived from an EMBL/GenBank/DDBJ whole genome shotgun (WGS) entry which is preliminary data.</text>
</comment>
<feature type="signal peptide" evidence="2">
    <location>
        <begin position="1"/>
        <end position="27"/>
    </location>
</feature>
<feature type="region of interest" description="Disordered" evidence="1">
    <location>
        <begin position="26"/>
        <end position="51"/>
    </location>
</feature>
<feature type="chain" id="PRO_5046888793" description="Ricin B lectin domain-containing protein" evidence="2">
    <location>
        <begin position="28"/>
        <end position="208"/>
    </location>
</feature>
<gene>
    <name evidence="4" type="ORF">Shyd_38840</name>
</gene>